<dbReference type="CDD" id="cd00438">
    <property type="entry name" value="cupin_RmlC"/>
    <property type="match status" value="1"/>
</dbReference>
<dbReference type="NCBIfam" id="TIGR01221">
    <property type="entry name" value="rmlC"/>
    <property type="match status" value="1"/>
</dbReference>
<dbReference type="OrthoDB" id="9800680at2"/>
<evidence type="ECO:0000256" key="1">
    <source>
        <dbReference type="ARBA" id="ARBA00001298"/>
    </source>
</evidence>
<dbReference type="Proteomes" id="UP000323824">
    <property type="component" value="Chromosome"/>
</dbReference>
<dbReference type="AlphaFoldDB" id="A0A5C1QG90"/>
<dbReference type="InterPro" id="IPR000888">
    <property type="entry name" value="RmlC-like"/>
</dbReference>
<dbReference type="GO" id="GO:0008830">
    <property type="term" value="F:dTDP-4-dehydrorhamnose 3,5-epimerase activity"/>
    <property type="evidence" value="ECO:0007669"/>
    <property type="project" value="UniProtKB-UniRule"/>
</dbReference>
<evidence type="ECO:0000256" key="6">
    <source>
        <dbReference type="PIRSR" id="PIRSR600888-3"/>
    </source>
</evidence>
<keyword evidence="7 8" id="KW-0413">Isomerase</keyword>
<dbReference type="GO" id="GO:0019305">
    <property type="term" value="P:dTDP-rhamnose biosynthetic process"/>
    <property type="evidence" value="ECO:0007669"/>
    <property type="project" value="UniProtKB-UniRule"/>
</dbReference>
<reference evidence="8 9" key="1">
    <citation type="submission" date="2019-02" db="EMBL/GenBank/DDBJ databases">
        <authorList>
            <person name="Fomenkov A."/>
            <person name="Dubinina G."/>
            <person name="Grabovich M."/>
            <person name="Vincze T."/>
            <person name="Roberts R.J."/>
        </authorList>
    </citation>
    <scope>NUCLEOTIDE SEQUENCE [LARGE SCALE GENOMIC DNA]</scope>
    <source>
        <strain evidence="8 9">P</strain>
    </source>
</reference>
<dbReference type="EC" id="5.1.3.13" evidence="3 7"/>
<sequence length="183" mass="20596">MPFNFKRTEIEGLVIIEPRVFADGRGFFLETYKKSDFVKEGITEEFVQDNHSFSCKGVLRGVHLQKGASAQGKLVRCLAGAVWDVAVDLRPGSATFGKWFGIELSSENNIMFYIPPGFGHGFVTLEDNTHFLYKCTHEYDPKNDSGIIWNDADLAIEWPLTDGLSFSDKDLVLQSFSKFKEGL</sequence>
<evidence type="ECO:0000313" key="8">
    <source>
        <dbReference type="EMBL" id="QEN05624.1"/>
    </source>
</evidence>
<reference evidence="8 9" key="2">
    <citation type="submission" date="2019-09" db="EMBL/GenBank/DDBJ databases">
        <title>Complete Genome Sequence and Methylome Analysis of free living Spirochaetas.</title>
        <authorList>
            <person name="Leshcheva N."/>
            <person name="Mikheeva N."/>
        </authorList>
    </citation>
    <scope>NUCLEOTIDE SEQUENCE [LARGE SCALE GENOMIC DNA]</scope>
    <source>
        <strain evidence="8 9">P</strain>
    </source>
</reference>
<dbReference type="GO" id="GO:0000271">
    <property type="term" value="P:polysaccharide biosynthetic process"/>
    <property type="evidence" value="ECO:0007669"/>
    <property type="project" value="TreeGrafter"/>
</dbReference>
<organism evidence="8 9">
    <name type="scientific">Thiospirochaeta perfilievii</name>
    <dbReference type="NCBI Taxonomy" id="252967"/>
    <lineage>
        <taxon>Bacteria</taxon>
        <taxon>Pseudomonadati</taxon>
        <taxon>Spirochaetota</taxon>
        <taxon>Spirochaetia</taxon>
        <taxon>Spirochaetales</taxon>
        <taxon>Spirochaetaceae</taxon>
        <taxon>Thiospirochaeta</taxon>
    </lineage>
</organism>
<feature type="active site" description="Proton acceptor" evidence="5">
    <location>
        <position position="63"/>
    </location>
</feature>
<gene>
    <name evidence="8" type="primary">rfbC</name>
    <name evidence="8" type="ORF">EW093_13185</name>
</gene>
<protein>
    <recommendedName>
        <fullName evidence="4 7">dTDP-4-dehydrorhamnose 3,5-epimerase</fullName>
        <ecNumber evidence="3 7">5.1.3.13</ecNumber>
    </recommendedName>
    <alternativeName>
        <fullName evidence="7">Thymidine diphospho-4-keto-rhamnose 3,5-epimerase</fullName>
    </alternativeName>
</protein>
<dbReference type="SUPFAM" id="SSF51182">
    <property type="entry name" value="RmlC-like cupins"/>
    <property type="match status" value="1"/>
</dbReference>
<feature type="site" description="Participates in a stacking interaction with the thymidine ring of dTDP-4-oxo-6-deoxyglucose" evidence="6">
    <location>
        <position position="139"/>
    </location>
</feature>
<dbReference type="Pfam" id="PF00908">
    <property type="entry name" value="dTDP_sugar_isom"/>
    <property type="match status" value="1"/>
</dbReference>
<proteinExistence type="inferred from homology"/>
<comment type="similarity">
    <text evidence="7">Belongs to the dTDP-4-dehydrorhamnose 3,5-epimerase family.</text>
</comment>
<keyword evidence="9" id="KW-1185">Reference proteome</keyword>
<comment type="catalytic activity">
    <reaction evidence="1 7">
        <text>dTDP-4-dehydro-6-deoxy-alpha-D-glucose = dTDP-4-dehydro-beta-L-rhamnose</text>
        <dbReference type="Rhea" id="RHEA:16969"/>
        <dbReference type="ChEBI" id="CHEBI:57649"/>
        <dbReference type="ChEBI" id="CHEBI:62830"/>
        <dbReference type="EC" id="5.1.3.13"/>
    </reaction>
</comment>
<dbReference type="UniPathway" id="UPA00124"/>
<feature type="active site" description="Proton donor" evidence="5">
    <location>
        <position position="133"/>
    </location>
</feature>
<dbReference type="GO" id="GO:0005829">
    <property type="term" value="C:cytosol"/>
    <property type="evidence" value="ECO:0007669"/>
    <property type="project" value="TreeGrafter"/>
</dbReference>
<evidence type="ECO:0000313" key="9">
    <source>
        <dbReference type="Proteomes" id="UP000323824"/>
    </source>
</evidence>
<comment type="pathway">
    <text evidence="7">Carbohydrate biosynthesis; dTDP-L-rhamnose biosynthesis.</text>
</comment>
<accession>A0A5C1QG90</accession>
<dbReference type="Gene3D" id="2.60.120.10">
    <property type="entry name" value="Jelly Rolls"/>
    <property type="match status" value="1"/>
</dbReference>
<evidence type="ECO:0000256" key="2">
    <source>
        <dbReference type="ARBA" id="ARBA00001997"/>
    </source>
</evidence>
<evidence type="ECO:0000256" key="5">
    <source>
        <dbReference type="PIRSR" id="PIRSR600888-1"/>
    </source>
</evidence>
<dbReference type="PANTHER" id="PTHR21047:SF2">
    <property type="entry name" value="THYMIDINE DIPHOSPHO-4-KETO-RHAMNOSE 3,5-EPIMERASE"/>
    <property type="match status" value="1"/>
</dbReference>
<dbReference type="PANTHER" id="PTHR21047">
    <property type="entry name" value="DTDP-6-DEOXY-D-GLUCOSE-3,5 EPIMERASE"/>
    <property type="match status" value="1"/>
</dbReference>
<name>A0A5C1QG90_9SPIO</name>
<evidence type="ECO:0000256" key="3">
    <source>
        <dbReference type="ARBA" id="ARBA00012098"/>
    </source>
</evidence>
<dbReference type="KEGG" id="sper:EW093_13185"/>
<dbReference type="InterPro" id="IPR011051">
    <property type="entry name" value="RmlC_Cupin_sf"/>
</dbReference>
<comment type="function">
    <text evidence="2 7">Catalyzes the epimerization of the C3' and C5'positions of dTDP-6-deoxy-D-xylo-4-hexulose, forming dTDP-6-deoxy-L-lyxo-4-hexulose.</text>
</comment>
<evidence type="ECO:0000256" key="4">
    <source>
        <dbReference type="ARBA" id="ARBA00019595"/>
    </source>
</evidence>
<dbReference type="RefSeq" id="WP_149568860.1">
    <property type="nucleotide sequence ID" value="NZ_CP035807.1"/>
</dbReference>
<dbReference type="InterPro" id="IPR014710">
    <property type="entry name" value="RmlC-like_jellyroll"/>
</dbReference>
<evidence type="ECO:0000256" key="7">
    <source>
        <dbReference type="RuleBase" id="RU364069"/>
    </source>
</evidence>
<dbReference type="EMBL" id="CP035807">
    <property type="protein sequence ID" value="QEN05624.1"/>
    <property type="molecule type" value="Genomic_DNA"/>
</dbReference>
<comment type="subunit">
    <text evidence="7">Homodimer.</text>
</comment>